<dbReference type="Proteomes" id="UP000193719">
    <property type="component" value="Unassembled WGS sequence"/>
</dbReference>
<evidence type="ECO:0000313" key="2">
    <source>
        <dbReference type="Proteomes" id="UP000193719"/>
    </source>
</evidence>
<gene>
    <name evidence="1" type="ORF">BCR36DRAFT_349386</name>
</gene>
<organism evidence="1 2">
    <name type="scientific">Piromyces finnis</name>
    <dbReference type="NCBI Taxonomy" id="1754191"/>
    <lineage>
        <taxon>Eukaryota</taxon>
        <taxon>Fungi</taxon>
        <taxon>Fungi incertae sedis</taxon>
        <taxon>Chytridiomycota</taxon>
        <taxon>Chytridiomycota incertae sedis</taxon>
        <taxon>Neocallimastigomycetes</taxon>
        <taxon>Neocallimastigales</taxon>
        <taxon>Neocallimastigaceae</taxon>
        <taxon>Piromyces</taxon>
    </lineage>
</organism>
<dbReference type="AlphaFoldDB" id="A0A1Y1VEM3"/>
<dbReference type="EMBL" id="MCFH01000013">
    <property type="protein sequence ID" value="ORX53426.1"/>
    <property type="molecule type" value="Genomic_DNA"/>
</dbReference>
<sequence>MKYEINWEKYWLNENGYLLWLITGMKSENIKVKSLSYGILANIIPFKGSYKYICLQAPQFIDSTFDLLINKSTDILLKKELLSVLNNFLVSFNDKIYKNYSYDTNGVENDSGNENIPEGFIDEEQMKQLEVLFIKSGFFSNLKYLINNHCDCLAYKISLIELILNIAQRFKDILINIIIEQELWEDLFKFLIIPTYNSSKPENELLEYTMSYNLRYYYQNNSDYVYNIIYSTLKLFLIIFYDNEELEYKIIENTSFINKLQNIIIFMNAYLSGYSNNPNNCGNMKNDSRIRKFDKFQCQVVRLLCLLIGDSLQQCIKNDLKSLFIRKSFLLTNVKISSINVLCEMIIYQNGIENKKAATYLLARLLNYYFQLNTNIDNELIEILNNNISHHYGCTVGYFLCRELYLLLMNDHLNSNSVFNESLYVSLKILLMYCQSAKQYFIEENVCQKLYNKISKLRENYKFSEVNQKKIILYISLLRYSLLDSLKVKEILYHLNINSLLIEFLQSKRIYYNIVYEVLLFERNFITNYPLAKKSLFENQRNLSNEYGNSIVSHISKLLNKDDLKIEVFGLIIELFNSIAISFDSRIYLIKVNFIFFRYI</sequence>
<keyword evidence="2" id="KW-1185">Reference proteome</keyword>
<protein>
    <recommendedName>
        <fullName evidence="3">DUF4042 domain-containing protein</fullName>
    </recommendedName>
</protein>
<evidence type="ECO:0008006" key="3">
    <source>
        <dbReference type="Google" id="ProtNLM"/>
    </source>
</evidence>
<dbReference type="OrthoDB" id="428850at2759"/>
<proteinExistence type="predicted"/>
<evidence type="ECO:0000313" key="1">
    <source>
        <dbReference type="EMBL" id="ORX53426.1"/>
    </source>
</evidence>
<dbReference type="InterPro" id="IPR016024">
    <property type="entry name" value="ARM-type_fold"/>
</dbReference>
<dbReference type="SUPFAM" id="SSF48371">
    <property type="entry name" value="ARM repeat"/>
    <property type="match status" value="1"/>
</dbReference>
<reference evidence="1 2" key="1">
    <citation type="submission" date="2016-08" db="EMBL/GenBank/DDBJ databases">
        <title>Genomes of anaerobic fungi encode conserved fungal cellulosomes for biomass hydrolysis.</title>
        <authorList>
            <consortium name="DOE Joint Genome Institute"/>
            <person name="Haitjema C.H."/>
            <person name="Gilmore S.P."/>
            <person name="Henske J.K."/>
            <person name="Solomon K.V."/>
            <person name="De Groot R."/>
            <person name="Kuo A."/>
            <person name="Mondo S.J."/>
            <person name="Salamov A.A."/>
            <person name="Labutti K."/>
            <person name="Zhao Z."/>
            <person name="Chiniquy J."/>
            <person name="Barry K."/>
            <person name="Brewer H.M."/>
            <person name="Purvine S.O."/>
            <person name="Wright A.T."/>
            <person name="Boxma B."/>
            <person name="Van Alen T."/>
            <person name="Hackstein J.H."/>
            <person name="Baker S.E."/>
            <person name="Grigoriev I.V."/>
            <person name="O'Malley M.A."/>
        </authorList>
    </citation>
    <scope>NUCLEOTIDE SEQUENCE [LARGE SCALE GENOMIC DNA]</scope>
    <source>
        <strain evidence="2">finn</strain>
    </source>
</reference>
<accession>A0A1Y1VEM3</accession>
<name>A0A1Y1VEM3_9FUNG</name>
<comment type="caution">
    <text evidence="1">The sequence shown here is derived from an EMBL/GenBank/DDBJ whole genome shotgun (WGS) entry which is preliminary data.</text>
</comment>
<reference evidence="1 2" key="2">
    <citation type="submission" date="2016-08" db="EMBL/GenBank/DDBJ databases">
        <title>Pervasive Adenine N6-methylation of Active Genes in Fungi.</title>
        <authorList>
            <consortium name="DOE Joint Genome Institute"/>
            <person name="Mondo S.J."/>
            <person name="Dannebaum R.O."/>
            <person name="Kuo R.C."/>
            <person name="Labutti K."/>
            <person name="Haridas S."/>
            <person name="Kuo A."/>
            <person name="Salamov A."/>
            <person name="Ahrendt S.R."/>
            <person name="Lipzen A."/>
            <person name="Sullivan W."/>
            <person name="Andreopoulos W.B."/>
            <person name="Clum A."/>
            <person name="Lindquist E."/>
            <person name="Daum C."/>
            <person name="Ramamoorthy G.K."/>
            <person name="Gryganskyi A."/>
            <person name="Culley D."/>
            <person name="Magnuson J.K."/>
            <person name="James T.Y."/>
            <person name="O'Malley M.A."/>
            <person name="Stajich J.E."/>
            <person name="Spatafora J.W."/>
            <person name="Visel A."/>
            <person name="Grigoriev I.V."/>
        </authorList>
    </citation>
    <scope>NUCLEOTIDE SEQUENCE [LARGE SCALE GENOMIC DNA]</scope>
    <source>
        <strain evidence="2">finn</strain>
    </source>
</reference>
<dbReference type="STRING" id="1754191.A0A1Y1VEM3"/>